<feature type="region of interest" description="Disordered" evidence="1">
    <location>
        <begin position="438"/>
        <end position="479"/>
    </location>
</feature>
<evidence type="ECO:0000259" key="2">
    <source>
        <dbReference type="PROSITE" id="PS50011"/>
    </source>
</evidence>
<feature type="region of interest" description="Disordered" evidence="1">
    <location>
        <begin position="659"/>
        <end position="726"/>
    </location>
</feature>
<dbReference type="InterPro" id="IPR011009">
    <property type="entry name" value="Kinase-like_dom_sf"/>
</dbReference>
<feature type="compositionally biased region" description="Low complexity" evidence="1">
    <location>
        <begin position="661"/>
        <end position="679"/>
    </location>
</feature>
<dbReference type="SMART" id="SM00220">
    <property type="entry name" value="S_TKc"/>
    <property type="match status" value="1"/>
</dbReference>
<dbReference type="InterPro" id="IPR051744">
    <property type="entry name" value="AP2_assoc_SerThr_kinase"/>
</dbReference>
<organism evidence="3 4">
    <name type="scientific">Brachionus calyciflorus</name>
    <dbReference type="NCBI Taxonomy" id="104777"/>
    <lineage>
        <taxon>Eukaryota</taxon>
        <taxon>Metazoa</taxon>
        <taxon>Spiralia</taxon>
        <taxon>Gnathifera</taxon>
        <taxon>Rotifera</taxon>
        <taxon>Eurotatoria</taxon>
        <taxon>Monogononta</taxon>
        <taxon>Pseudotrocha</taxon>
        <taxon>Ploima</taxon>
        <taxon>Brachionidae</taxon>
        <taxon>Brachionus</taxon>
    </lineage>
</organism>
<dbReference type="EMBL" id="CAJNOC010000752">
    <property type="protein sequence ID" value="CAF0799357.1"/>
    <property type="molecule type" value="Genomic_DNA"/>
</dbReference>
<dbReference type="AlphaFoldDB" id="A0A813SQV1"/>
<dbReference type="Proteomes" id="UP000663879">
    <property type="component" value="Unassembled WGS sequence"/>
</dbReference>
<dbReference type="PROSITE" id="PS50011">
    <property type="entry name" value="PROTEIN_KINASE_DOM"/>
    <property type="match status" value="1"/>
</dbReference>
<feature type="compositionally biased region" description="Polar residues" evidence="1">
    <location>
        <begin position="680"/>
        <end position="691"/>
    </location>
</feature>
<feature type="region of interest" description="Disordered" evidence="1">
    <location>
        <begin position="572"/>
        <end position="625"/>
    </location>
</feature>
<name>A0A813SQV1_9BILA</name>
<feature type="region of interest" description="Disordered" evidence="1">
    <location>
        <begin position="346"/>
        <end position="381"/>
    </location>
</feature>
<dbReference type="PROSITE" id="PS00108">
    <property type="entry name" value="PROTEIN_KINASE_ST"/>
    <property type="match status" value="1"/>
</dbReference>
<protein>
    <recommendedName>
        <fullName evidence="2">Protein kinase domain-containing protein</fullName>
    </recommendedName>
</protein>
<dbReference type="GO" id="GO:0004672">
    <property type="term" value="F:protein kinase activity"/>
    <property type="evidence" value="ECO:0007669"/>
    <property type="project" value="InterPro"/>
</dbReference>
<feature type="compositionally biased region" description="Polar residues" evidence="1">
    <location>
        <begin position="442"/>
        <end position="455"/>
    </location>
</feature>
<dbReference type="PANTHER" id="PTHR47907:SF4">
    <property type="entry name" value="BMP-2-INDUCIBLE PROTEIN KINASE ISOFORM X1"/>
    <property type="match status" value="1"/>
</dbReference>
<dbReference type="Gene3D" id="1.10.510.10">
    <property type="entry name" value="Transferase(Phosphotransferase) domain 1"/>
    <property type="match status" value="1"/>
</dbReference>
<evidence type="ECO:0000313" key="3">
    <source>
        <dbReference type="EMBL" id="CAF0799357.1"/>
    </source>
</evidence>
<feature type="compositionally biased region" description="Low complexity" evidence="1">
    <location>
        <begin position="715"/>
        <end position="726"/>
    </location>
</feature>
<evidence type="ECO:0000313" key="4">
    <source>
        <dbReference type="Proteomes" id="UP000663879"/>
    </source>
</evidence>
<sequence>MKKSTINNSSSSEHSKFIGKCYQLSKHQVVIEDVIAEGGFSIVFLVRSNQNGKKYALKRMYVNNEHDLEACRLEIKIIKTFSESNKNVLKYIDSSIQRQTNEIYEILLLTKYCKLGGLVQLMNDRLSQNSRFQEVEILKIFCDTCEALADLHTSSIIHRDLKVENILIDQESGIKNPTFNQLTFVLCDFGSATKNIFDKKQHSSSHSIQLIADEIQKYTTLSYRSPEMVDLYSNKLITTKSDIWALGVFLYKLCYFQMPFGESQLAIQEGRYFIPDSKATFYSKQLNQLINYMLDPDPNKRPDIFQVSYLAFYLSQKQCPVKNIHNSEIPNFSAIQAPLTESEWKKSTNHQIKKPLSTPIYDSNPSTTVNPRERPKANLNPNQILQLSNQNIVKAKPVSVAQKINVSIKPVASQSTEKITPFSGQVSTNVQEQLGFDDDFGSNFTPSAPVIQTDNKPLEQTPVNDMKKSHRRSASHSSSLFSQFVPSSPLVQHSQSAVQPQSRLTPTQLSQQINYQIQQQKLQQQYQIQAQQNITPLSVQTLNRLYTHSRSASASPNIVGLANLNLNHTNAQSIQEEEKKVSNNPFDDNDLFGQEFDKIRHESSSTNGIQEKKINNDNGTPCKKTKKNTIVKYSTIDDNDEDMSFDPFRKAPLPLFNANVSSSSSSSSSTRSSPKSNSSQQQVTISAQSAFQPYKKHPDPFVSAPFEPPTNRKISLSSTSTSSSVTPTALTITNISKSNNLESLNELDSKANDEIIQVIQMKDKLVPKTPLSQKNKQKNSANPFVDAPFTVKKTKVITRKKLSELTQITNDINRTPTNENNKPVGQNDLTSQIESETVNTNTGGISNMSFDDF</sequence>
<dbReference type="InterPro" id="IPR000719">
    <property type="entry name" value="Prot_kinase_dom"/>
</dbReference>
<dbReference type="OrthoDB" id="2018507at2759"/>
<dbReference type="InterPro" id="IPR008271">
    <property type="entry name" value="Ser/Thr_kinase_AS"/>
</dbReference>
<dbReference type="GO" id="GO:0005524">
    <property type="term" value="F:ATP binding"/>
    <property type="evidence" value="ECO:0007669"/>
    <property type="project" value="InterPro"/>
</dbReference>
<evidence type="ECO:0000256" key="1">
    <source>
        <dbReference type="SAM" id="MobiDB-lite"/>
    </source>
</evidence>
<comment type="caution">
    <text evidence="3">The sequence shown here is derived from an EMBL/GenBank/DDBJ whole genome shotgun (WGS) entry which is preliminary data.</text>
</comment>
<keyword evidence="4" id="KW-1185">Reference proteome</keyword>
<gene>
    <name evidence="3" type="ORF">OXX778_LOCUS6384</name>
</gene>
<dbReference type="PANTHER" id="PTHR47907">
    <property type="entry name" value="PROTEIN KINASE DOMAIN-CONTAINING PROTEIN"/>
    <property type="match status" value="1"/>
</dbReference>
<accession>A0A813SQV1</accession>
<proteinExistence type="predicted"/>
<feature type="compositionally biased region" description="Polar residues" evidence="1">
    <location>
        <begin position="360"/>
        <end position="370"/>
    </location>
</feature>
<feature type="domain" description="Protein kinase" evidence="2">
    <location>
        <begin position="29"/>
        <end position="313"/>
    </location>
</feature>
<dbReference type="SUPFAM" id="SSF56112">
    <property type="entry name" value="Protein kinase-like (PK-like)"/>
    <property type="match status" value="1"/>
</dbReference>
<dbReference type="Pfam" id="PF00069">
    <property type="entry name" value="Pkinase"/>
    <property type="match status" value="1"/>
</dbReference>
<reference evidence="3" key="1">
    <citation type="submission" date="2021-02" db="EMBL/GenBank/DDBJ databases">
        <authorList>
            <person name="Nowell W R."/>
        </authorList>
    </citation>
    <scope>NUCLEOTIDE SEQUENCE</scope>
    <source>
        <strain evidence="3">Ploen Becks lab</strain>
    </source>
</reference>